<evidence type="ECO:0000313" key="3">
    <source>
        <dbReference type="Proteomes" id="UP000004968"/>
    </source>
</evidence>
<dbReference type="SUPFAM" id="SSF88659">
    <property type="entry name" value="Sigma3 and sigma4 domains of RNA polymerase sigma factors"/>
    <property type="match status" value="1"/>
</dbReference>
<dbReference type="Proteomes" id="UP000004968">
    <property type="component" value="Unassembled WGS sequence"/>
</dbReference>
<dbReference type="InterPro" id="IPR007630">
    <property type="entry name" value="RNA_pol_sigma70_r4"/>
</dbReference>
<dbReference type="Gene3D" id="1.10.10.10">
    <property type="entry name" value="Winged helix-like DNA-binding domain superfamily/Winged helix DNA-binding domain"/>
    <property type="match status" value="1"/>
</dbReference>
<dbReference type="AlphaFoldDB" id="D3A994"/>
<evidence type="ECO:0000259" key="1">
    <source>
        <dbReference type="Pfam" id="PF04545"/>
    </source>
</evidence>
<dbReference type="Pfam" id="PF04545">
    <property type="entry name" value="Sigma70_r4"/>
    <property type="match status" value="1"/>
</dbReference>
<evidence type="ECO:0000313" key="2">
    <source>
        <dbReference type="EMBL" id="EFD01613.1"/>
    </source>
</evidence>
<accession>D3A994</accession>
<comment type="caution">
    <text evidence="2">The sequence shown here is derived from an EMBL/GenBank/DDBJ whole genome shotgun (WGS) entry which is preliminary data.</text>
</comment>
<feature type="domain" description="RNA polymerase sigma-70 region 4" evidence="1">
    <location>
        <begin position="102"/>
        <end position="151"/>
    </location>
</feature>
<dbReference type="HOGENOM" id="CLU_110616_0_0_9"/>
<reference evidence="2 3" key="1">
    <citation type="submission" date="2010-01" db="EMBL/GenBank/DDBJ databases">
        <authorList>
            <person name="Weinstock G."/>
            <person name="Sodergren E."/>
            <person name="Clifton S."/>
            <person name="Fulton L."/>
            <person name="Fulton B."/>
            <person name="Courtney L."/>
            <person name="Fronick C."/>
            <person name="Harrison M."/>
            <person name="Strong C."/>
            <person name="Farmer C."/>
            <person name="Delahaunty K."/>
            <person name="Markovic C."/>
            <person name="Hall O."/>
            <person name="Minx P."/>
            <person name="Tomlinson C."/>
            <person name="Mitreva M."/>
            <person name="Nelson J."/>
            <person name="Hou S."/>
            <person name="Wollam A."/>
            <person name="Pepin K.H."/>
            <person name="Johnson M."/>
            <person name="Bhonagiri V."/>
            <person name="Nash W.E."/>
            <person name="Warren W."/>
            <person name="Chinwalla A."/>
            <person name="Mardis E.R."/>
            <person name="Wilson R.K."/>
        </authorList>
    </citation>
    <scope>NUCLEOTIDE SEQUENCE [LARGE SCALE GENOMIC DNA]</scope>
    <source>
        <strain evidence="2 3">DSM 13479</strain>
    </source>
</reference>
<dbReference type="InterPro" id="IPR013324">
    <property type="entry name" value="RNA_pol_sigma_r3/r4-like"/>
</dbReference>
<dbReference type="GO" id="GO:0006352">
    <property type="term" value="P:DNA-templated transcription initiation"/>
    <property type="evidence" value="ECO:0007669"/>
    <property type="project" value="InterPro"/>
</dbReference>
<proteinExistence type="predicted"/>
<organism evidence="2 3">
    <name type="scientific">Hungatella hathewayi DSM 13479</name>
    <dbReference type="NCBI Taxonomy" id="566550"/>
    <lineage>
        <taxon>Bacteria</taxon>
        <taxon>Bacillati</taxon>
        <taxon>Bacillota</taxon>
        <taxon>Clostridia</taxon>
        <taxon>Lachnospirales</taxon>
        <taxon>Lachnospiraceae</taxon>
        <taxon>Hungatella</taxon>
    </lineage>
</organism>
<name>D3A994_9FIRM</name>
<dbReference type="InterPro" id="IPR036388">
    <property type="entry name" value="WH-like_DNA-bd_sf"/>
</dbReference>
<dbReference type="EMBL" id="ACIO01000013">
    <property type="protein sequence ID" value="EFD01613.1"/>
    <property type="molecule type" value="Genomic_DNA"/>
</dbReference>
<gene>
    <name evidence="2" type="ORF">CLOSTHATH_00164</name>
</gene>
<protein>
    <submittedName>
        <fullName evidence="2">Sigma-70, region 4</fullName>
    </submittedName>
</protein>
<sequence length="157" mass="18951">MEVTAVSKNREERANYYLYIDGQAVPVSEQIYRVYQHYERKEEYFSYDLKTEKFQKDTASFLPSREDSYERLLEKDRQFAAPGKNVEQLALEHLEAEQIRFCLAQLNEDEQELIFLLFYQEKTEQEVGNILHISHQAVNKRKRVLLLKLRKIFEEFF</sequence>
<dbReference type="GO" id="GO:0003700">
    <property type="term" value="F:DNA-binding transcription factor activity"/>
    <property type="evidence" value="ECO:0007669"/>
    <property type="project" value="InterPro"/>
</dbReference>